<proteinExistence type="predicted"/>
<accession>A0A0Q0X4V7</accession>
<gene>
    <name evidence="1" type="ORF">RC62_49</name>
</gene>
<name>A0A0Q0X4V7_9FLAO</name>
<evidence type="ECO:0000313" key="2">
    <source>
        <dbReference type="Proteomes" id="UP000050443"/>
    </source>
</evidence>
<dbReference type="EMBL" id="JRLF01000001">
    <property type="protein sequence ID" value="KQB43559.1"/>
    <property type="molecule type" value="Genomic_DNA"/>
</dbReference>
<evidence type="ECO:0000313" key="1">
    <source>
        <dbReference type="EMBL" id="KQB43559.1"/>
    </source>
</evidence>
<dbReference type="STRING" id="362413.RC62_49"/>
<organism evidence="1 2">
    <name type="scientific">Flavobacterium aquidurense</name>
    <dbReference type="NCBI Taxonomy" id="362413"/>
    <lineage>
        <taxon>Bacteria</taxon>
        <taxon>Pseudomonadati</taxon>
        <taxon>Bacteroidota</taxon>
        <taxon>Flavobacteriia</taxon>
        <taxon>Flavobacteriales</taxon>
        <taxon>Flavobacteriaceae</taxon>
        <taxon>Flavobacterium</taxon>
    </lineage>
</organism>
<comment type="caution">
    <text evidence="1">The sequence shown here is derived from an EMBL/GenBank/DDBJ whole genome shotgun (WGS) entry which is preliminary data.</text>
</comment>
<sequence length="41" mass="4578">MTSKKLLPMWYGDGIGNNRNTSVSVGHLSHMGFIFPKITEL</sequence>
<dbReference type="AlphaFoldDB" id="A0A0Q0X4V7"/>
<dbReference type="Proteomes" id="UP000050443">
    <property type="component" value="Unassembled WGS sequence"/>
</dbReference>
<protein>
    <submittedName>
        <fullName evidence="1">Uncharacterized protein</fullName>
    </submittedName>
</protein>
<dbReference type="PATRIC" id="fig|362413.3.peg.50"/>
<reference evidence="1 2" key="1">
    <citation type="submission" date="2014-09" db="EMBL/GenBank/DDBJ databases">
        <title>Genome sequence of Flavobacterium aquidurense RC62.</title>
        <authorList>
            <person name="Kim J.F."/>
            <person name="Kwak M.-J."/>
        </authorList>
    </citation>
    <scope>NUCLEOTIDE SEQUENCE [LARGE SCALE GENOMIC DNA]</scope>
    <source>
        <strain evidence="1 2">RC62</strain>
    </source>
</reference>
<dbReference type="RefSeq" id="WP_262494053.1">
    <property type="nucleotide sequence ID" value="NZ_JRLF01000001.1"/>
</dbReference>